<dbReference type="Proteomes" id="UP001260980">
    <property type="component" value="Unassembled WGS sequence"/>
</dbReference>
<gene>
    <name evidence="3" type="ORF">RQP52_04315</name>
</gene>
<dbReference type="InterPro" id="IPR011761">
    <property type="entry name" value="ATP-grasp"/>
</dbReference>
<evidence type="ECO:0000313" key="3">
    <source>
        <dbReference type="EMBL" id="MDU0200301.1"/>
    </source>
</evidence>
<dbReference type="InterPro" id="IPR026838">
    <property type="entry name" value="YheC/D"/>
</dbReference>
<dbReference type="Pfam" id="PF14398">
    <property type="entry name" value="ATPgrasp_YheCD"/>
    <property type="match status" value="1"/>
</dbReference>
<evidence type="ECO:0000259" key="2">
    <source>
        <dbReference type="PROSITE" id="PS50975"/>
    </source>
</evidence>
<keyword evidence="4" id="KW-1185">Reference proteome</keyword>
<evidence type="ECO:0000256" key="1">
    <source>
        <dbReference type="PROSITE-ProRule" id="PRU00409"/>
    </source>
</evidence>
<keyword evidence="1" id="KW-0067">ATP-binding</keyword>
<dbReference type="Gene3D" id="3.30.470.20">
    <property type="entry name" value="ATP-grasp fold, B domain"/>
    <property type="match status" value="1"/>
</dbReference>
<dbReference type="RefSeq" id="WP_315949680.1">
    <property type="nucleotide sequence ID" value="NZ_JAWCUD010000001.1"/>
</dbReference>
<name>A0ABU3R7R1_9BACL</name>
<dbReference type="SUPFAM" id="SSF56059">
    <property type="entry name" value="Glutathione synthetase ATP-binding domain-like"/>
    <property type="match status" value="1"/>
</dbReference>
<protein>
    <submittedName>
        <fullName evidence="3">YheC/YheD family protein</fullName>
    </submittedName>
</protein>
<organism evidence="3 4">
    <name type="scientific">Paenibacillus violae</name>
    <dbReference type="NCBI Taxonomy" id="3077234"/>
    <lineage>
        <taxon>Bacteria</taxon>
        <taxon>Bacillati</taxon>
        <taxon>Bacillota</taxon>
        <taxon>Bacilli</taxon>
        <taxon>Bacillales</taxon>
        <taxon>Paenibacillaceae</taxon>
        <taxon>Paenibacillus</taxon>
    </lineage>
</organism>
<feature type="domain" description="ATP-grasp" evidence="2">
    <location>
        <begin position="117"/>
        <end position="344"/>
    </location>
</feature>
<proteinExistence type="predicted"/>
<evidence type="ECO:0000313" key="4">
    <source>
        <dbReference type="Proteomes" id="UP001260980"/>
    </source>
</evidence>
<reference evidence="3 4" key="1">
    <citation type="submission" date="2023-10" db="EMBL/GenBank/DDBJ databases">
        <title>Paenibacillus strain PFR10 Genome sequencing and assembly.</title>
        <authorList>
            <person name="Kim I."/>
        </authorList>
    </citation>
    <scope>NUCLEOTIDE SEQUENCE [LARGE SCALE GENOMIC DNA]</scope>
    <source>
        <strain evidence="3 4">PFR10</strain>
    </source>
</reference>
<comment type="caution">
    <text evidence="3">The sequence shown here is derived from an EMBL/GenBank/DDBJ whole genome shotgun (WGS) entry which is preliminary data.</text>
</comment>
<accession>A0ABU3R7R1</accession>
<dbReference type="PROSITE" id="PS50975">
    <property type="entry name" value="ATP_GRASP"/>
    <property type="match status" value="1"/>
</dbReference>
<sequence length="349" mass="39959">MRTTVGVLLDLKTYMGIAKGRTGNERIALYDRAGNKCGIKPFYMCLRYVNRKSALGYFYSNHKYKLVRKNIPRVTHNRAITLTPYLKKKLNELSRYSYVFNRQNRYDKHLIHHLIHKNAHLRKYLPESTKYTRKQLESAMSKYTSLFIKPTNSSVGNGIMKASKQAGGAWKLHGVFSKPKLVSRKRAILLINKKVRNQSYMIQETIPLATYKGRPYDIRVSVQRSESGQWQITGIVGKVAARGRHVTNVAKGGQVKRCEELFKLSGFNAAYMTEEIHQASLAIARHLGSSLPHMADLGLDVGVDQSGVIKLIEVNGRDQRYSFRKAKMTATFYKTYETPIKYAKFLLKK</sequence>
<dbReference type="EMBL" id="JAWCUD010000001">
    <property type="protein sequence ID" value="MDU0200301.1"/>
    <property type="molecule type" value="Genomic_DNA"/>
</dbReference>
<keyword evidence="1" id="KW-0547">Nucleotide-binding</keyword>